<accession>A0A1J9PKW1</accession>
<dbReference type="VEuPathDB" id="FungiDB:AJ78_02738"/>
<feature type="compositionally biased region" description="Low complexity" evidence="1">
    <location>
        <begin position="234"/>
        <end position="250"/>
    </location>
</feature>
<gene>
    <name evidence="2" type="ORF">AJ78_02738</name>
</gene>
<evidence type="ECO:0000313" key="3">
    <source>
        <dbReference type="Proteomes" id="UP000182235"/>
    </source>
</evidence>
<evidence type="ECO:0000313" key="2">
    <source>
        <dbReference type="EMBL" id="OJD17144.1"/>
    </source>
</evidence>
<dbReference type="EMBL" id="LGRN01000078">
    <property type="protein sequence ID" value="OJD17144.1"/>
    <property type="molecule type" value="Genomic_DNA"/>
</dbReference>
<dbReference type="OrthoDB" id="4188088at2759"/>
<name>A0A1J9PKW1_9EURO</name>
<proteinExistence type="predicted"/>
<feature type="region of interest" description="Disordered" evidence="1">
    <location>
        <begin position="199"/>
        <end position="250"/>
    </location>
</feature>
<protein>
    <submittedName>
        <fullName evidence="2">Uncharacterized protein</fullName>
    </submittedName>
</protein>
<reference evidence="2 3" key="1">
    <citation type="submission" date="2015-07" db="EMBL/GenBank/DDBJ databases">
        <title>Emmonsia species relationships and genome sequence.</title>
        <authorList>
            <consortium name="The Broad Institute Genomics Platform"/>
            <person name="Cuomo C.A."/>
            <person name="Munoz J.F."/>
            <person name="Imamovic A."/>
            <person name="Priest M.E."/>
            <person name="Young S."/>
            <person name="Clay O.K."/>
            <person name="McEwen J.G."/>
        </authorList>
    </citation>
    <scope>NUCLEOTIDE SEQUENCE [LARGE SCALE GENOMIC DNA]</scope>
    <source>
        <strain evidence="2 3">UAMH 9510</strain>
    </source>
</reference>
<evidence type="ECO:0000256" key="1">
    <source>
        <dbReference type="SAM" id="MobiDB-lite"/>
    </source>
</evidence>
<sequence length="338" mass="37701">MRRQCLAEIAGPKDNEETSWMNNMQVPMASPFVATISRDKIAVFSICNYVESSGSKCRILSANPPNPESGEPNPSIDYGGLSQFIMSYKEKITPDDIAIFQELARSRRSYFAAYDLFFKSDNTLRDLFAERCQLLKRSQGMVQNPDTFTIESRRDISSRVEINVHNCVAEKETHAACLQEITACTARLAEIKHRTVHGLQKIRDEMSKSQRGRPRTSSRMNTGSRKHNRSGTDATNTRAPAPTPQPTQLRRSNGITKTRIHSLQPAGLAGNRTTREYQDTCIAVENLGQAFECNVPQSCHSIPIPIPPTPKPIFSPFEYFGQSTPPNSSPPPLITKGI</sequence>
<organism evidence="2 3">
    <name type="scientific">Emergomyces pasteurianus Ep9510</name>
    <dbReference type="NCBI Taxonomy" id="1447872"/>
    <lineage>
        <taxon>Eukaryota</taxon>
        <taxon>Fungi</taxon>
        <taxon>Dikarya</taxon>
        <taxon>Ascomycota</taxon>
        <taxon>Pezizomycotina</taxon>
        <taxon>Eurotiomycetes</taxon>
        <taxon>Eurotiomycetidae</taxon>
        <taxon>Onygenales</taxon>
        <taxon>Ajellomycetaceae</taxon>
        <taxon>Emergomyces</taxon>
    </lineage>
</organism>
<dbReference type="Proteomes" id="UP000182235">
    <property type="component" value="Unassembled WGS sequence"/>
</dbReference>
<dbReference type="AlphaFoldDB" id="A0A1J9PKW1"/>
<keyword evidence="3" id="KW-1185">Reference proteome</keyword>
<comment type="caution">
    <text evidence="2">The sequence shown here is derived from an EMBL/GenBank/DDBJ whole genome shotgun (WGS) entry which is preliminary data.</text>
</comment>